<dbReference type="SUPFAM" id="SSF117396">
    <property type="entry name" value="TM1631-like"/>
    <property type="match status" value="1"/>
</dbReference>
<dbReference type="EMBL" id="JBHUFW010000007">
    <property type="protein sequence ID" value="MFD1863394.1"/>
    <property type="molecule type" value="Genomic_DNA"/>
</dbReference>
<gene>
    <name evidence="1" type="ORF">ACFSDB_10755</name>
</gene>
<protein>
    <submittedName>
        <fullName evidence="1">DUF72 domain-containing protein</fullName>
    </submittedName>
</protein>
<dbReference type="Gene3D" id="3.20.20.410">
    <property type="entry name" value="Protein of unknown function UPF0759"/>
    <property type="match status" value="1"/>
</dbReference>
<evidence type="ECO:0000313" key="2">
    <source>
        <dbReference type="Proteomes" id="UP001597273"/>
    </source>
</evidence>
<accession>A0ABW4QIP9</accession>
<dbReference type="InterPro" id="IPR002763">
    <property type="entry name" value="DUF72"/>
</dbReference>
<name>A0ABW4QIP9_9BACL</name>
<organism evidence="1 2">
    <name type="scientific">Planococcus chinensis</name>
    <dbReference type="NCBI Taxonomy" id="272917"/>
    <lineage>
        <taxon>Bacteria</taxon>
        <taxon>Bacillati</taxon>
        <taxon>Bacillota</taxon>
        <taxon>Bacilli</taxon>
        <taxon>Bacillales</taxon>
        <taxon>Caryophanaceae</taxon>
        <taxon>Planococcus</taxon>
    </lineage>
</organism>
<keyword evidence="2" id="KW-1185">Reference proteome</keyword>
<proteinExistence type="predicted"/>
<dbReference type="PANTHER" id="PTHR30348">
    <property type="entry name" value="UNCHARACTERIZED PROTEIN YECE"/>
    <property type="match status" value="1"/>
</dbReference>
<dbReference type="RefSeq" id="WP_204893083.1">
    <property type="nucleotide sequence ID" value="NZ_JBHUFW010000007.1"/>
</dbReference>
<dbReference type="InterPro" id="IPR036520">
    <property type="entry name" value="UPF0759_sf"/>
</dbReference>
<dbReference type="PANTHER" id="PTHR30348:SF13">
    <property type="entry name" value="UPF0759 PROTEIN YUNF"/>
    <property type="match status" value="1"/>
</dbReference>
<dbReference type="Pfam" id="PF01904">
    <property type="entry name" value="DUF72"/>
    <property type="match status" value="1"/>
</dbReference>
<evidence type="ECO:0000313" key="1">
    <source>
        <dbReference type="EMBL" id="MFD1863394.1"/>
    </source>
</evidence>
<comment type="caution">
    <text evidence="1">The sequence shown here is derived from an EMBL/GenBank/DDBJ whole genome shotgun (WGS) entry which is preliminary data.</text>
</comment>
<dbReference type="Proteomes" id="UP001597273">
    <property type="component" value="Unassembled WGS sequence"/>
</dbReference>
<reference evidence="2" key="1">
    <citation type="journal article" date="2019" name="Int. J. Syst. Evol. Microbiol.">
        <title>The Global Catalogue of Microorganisms (GCM) 10K type strain sequencing project: providing services to taxonomists for standard genome sequencing and annotation.</title>
        <authorList>
            <consortium name="The Broad Institute Genomics Platform"/>
            <consortium name="The Broad Institute Genome Sequencing Center for Infectious Disease"/>
            <person name="Wu L."/>
            <person name="Ma J."/>
        </authorList>
    </citation>
    <scope>NUCLEOTIDE SEQUENCE [LARGE SCALE GENOMIC DNA]</scope>
    <source>
        <strain evidence="2">CGMCC 1.15475</strain>
    </source>
</reference>
<sequence>MIYVGLTGWGDHPDVYSPGSKKTERLIDYSAHFPIVELDSSFYAVQPERNITKWINETPEGFQFVVKAYQGMTGHQRGENPFESREAMFEAFRLSVRPMKKAGKLAMVLLQFPPWFDCQKSNVEAIREIISHLGEFDLAVEFRHQSWYSPELREKTFEFLRENRLIHTVCDEPQAGDGSVPLVPVATRDDKVLMRLHGRNLHGWTNPGGGQKWREVRYLYDYNKEELAEISKAAETLQQSAENVYIIFNNNSGGHAAGDAKEFQEMNGLEFTGLSDKQLDLFDGGL</sequence>